<dbReference type="AlphaFoldDB" id="A0A1Q2MCZ0"/>
<keyword evidence="1" id="KW-0732">Signal</keyword>
<name>A0A1Q2MCZ0_9BACT</name>
<dbReference type="KEGG" id="pbas:SMSP2_00871"/>
<reference evidence="4" key="1">
    <citation type="submission" date="2017-02" db="EMBL/GenBank/DDBJ databases">
        <title>Comparative genomics and description of representatives of a novel lineage of planctomycetes thriving in anoxic sediments.</title>
        <authorList>
            <person name="Spring S."/>
            <person name="Bunk B."/>
            <person name="Sproer C."/>
        </authorList>
    </citation>
    <scope>NUCLEOTIDE SEQUENCE [LARGE SCALE GENOMIC DNA]</scope>
    <source>
        <strain evidence="4">SM-Chi-D1</strain>
    </source>
</reference>
<organism evidence="3 4">
    <name type="scientific">Limihaloglobus sulfuriphilus</name>
    <dbReference type="NCBI Taxonomy" id="1851148"/>
    <lineage>
        <taxon>Bacteria</taxon>
        <taxon>Pseudomonadati</taxon>
        <taxon>Planctomycetota</taxon>
        <taxon>Phycisphaerae</taxon>
        <taxon>Sedimentisphaerales</taxon>
        <taxon>Sedimentisphaeraceae</taxon>
        <taxon>Limihaloglobus</taxon>
    </lineage>
</organism>
<protein>
    <recommendedName>
        <fullName evidence="2">Ice-binding protein C-terminal domain-containing protein</fullName>
    </recommendedName>
</protein>
<evidence type="ECO:0000259" key="2">
    <source>
        <dbReference type="Pfam" id="PF07589"/>
    </source>
</evidence>
<proteinExistence type="predicted"/>
<dbReference type="InterPro" id="IPR013424">
    <property type="entry name" value="Ice-binding_C"/>
</dbReference>
<gene>
    <name evidence="3" type="ORF">SMSP2_00871</name>
</gene>
<dbReference type="NCBIfam" id="TIGR02595">
    <property type="entry name" value="PEP_CTERM"/>
    <property type="match status" value="1"/>
</dbReference>
<evidence type="ECO:0000313" key="3">
    <source>
        <dbReference type="EMBL" id="AQQ70519.1"/>
    </source>
</evidence>
<accession>A0A1Q2MCZ0</accession>
<dbReference type="STRING" id="1851148.SMSP2_00871"/>
<evidence type="ECO:0000256" key="1">
    <source>
        <dbReference type="SAM" id="SignalP"/>
    </source>
</evidence>
<sequence length="248" mass="27451" precursor="true">MLKRKNALALIVITCCISFSSGAVIWSEDFSGINDAVQTDPAWNGEAGLLESRNGLIKASDTKDDGSPAAFTTASYSVDGAVYTTVPQTNNYTLTGNVIDYANSTDRNNRNYVRIEANYNTSTHEKISNGWGLRLERFTAGHNSIYIYNPAGERVKELYIGVNSQVLHIPFEFKRTGDNVEITYGDLTYSATDTYNPDNDQLSLYFWVQGYGSGYTETGWSDFQMVPEPATMAIFALGGLFVSSRRKK</sequence>
<dbReference type="Proteomes" id="UP000188181">
    <property type="component" value="Chromosome"/>
</dbReference>
<feature type="chain" id="PRO_5012795030" description="Ice-binding protein C-terminal domain-containing protein" evidence="1">
    <location>
        <begin position="24"/>
        <end position="248"/>
    </location>
</feature>
<evidence type="ECO:0000313" key="4">
    <source>
        <dbReference type="Proteomes" id="UP000188181"/>
    </source>
</evidence>
<dbReference type="RefSeq" id="WP_146682778.1">
    <property type="nucleotide sequence ID" value="NZ_CP019646.1"/>
</dbReference>
<dbReference type="EMBL" id="CP019646">
    <property type="protein sequence ID" value="AQQ70519.1"/>
    <property type="molecule type" value="Genomic_DNA"/>
</dbReference>
<feature type="domain" description="Ice-binding protein C-terminal" evidence="2">
    <location>
        <begin position="226"/>
        <end position="247"/>
    </location>
</feature>
<feature type="signal peptide" evidence="1">
    <location>
        <begin position="1"/>
        <end position="23"/>
    </location>
</feature>
<dbReference type="OrthoDB" id="292088at2"/>
<keyword evidence="4" id="KW-1185">Reference proteome</keyword>
<dbReference type="Pfam" id="PF07589">
    <property type="entry name" value="PEP-CTERM"/>
    <property type="match status" value="1"/>
</dbReference>